<keyword evidence="1" id="KW-0175">Coiled coil</keyword>
<accession>A0AAV1IHZ7</accession>
<dbReference type="Gene3D" id="3.90.1410.10">
    <property type="entry name" value="set domain protein methyltransferase, domain 1"/>
    <property type="match status" value="1"/>
</dbReference>
<evidence type="ECO:0008006" key="4">
    <source>
        <dbReference type="Google" id="ProtNLM"/>
    </source>
</evidence>
<comment type="caution">
    <text evidence="2">The sequence shown here is derived from an EMBL/GenBank/DDBJ whole genome shotgun (WGS) entry which is preliminary data.</text>
</comment>
<dbReference type="Proteomes" id="UP001314263">
    <property type="component" value="Unassembled WGS sequence"/>
</dbReference>
<evidence type="ECO:0000313" key="2">
    <source>
        <dbReference type="EMBL" id="CAK0785563.1"/>
    </source>
</evidence>
<sequence>MAATRDLTKEETLVSLPVSAALVVAPKERCRLPSSFCSAGFYLKKPWFVQMALKLLYERQLGKDSVLAPYIGSLPQSFGTLLTWTDAELAALQYSSLQQEAQRMKAALQKLHADLAVSAPSTPVTDSDLTWALQAVRSRAFSGPYAGPPLQSRLKTAGALTLLAAVSVTAAHVPLEQVLNGAIAAALFNLLYDLVLSQKVKWYAMCPVVDFLNHKSTVQSSVEYEYFKERFSVSCAASFSKGTQVFISYGQQSNDSLLQYYGFVEPGNPHDTYVLPDLAAAVGPALAAAKLPSSKGVLTRAGFDEQTSRVLREAGLTDQQMEQALRCICDTELTRMRSKPGSDTSLAQAFRTEKASVLHECLQHH</sequence>
<proteinExistence type="predicted"/>
<reference evidence="2 3" key="1">
    <citation type="submission" date="2023-10" db="EMBL/GenBank/DDBJ databases">
        <authorList>
            <person name="Maclean D."/>
            <person name="Macfadyen A."/>
        </authorList>
    </citation>
    <scope>NUCLEOTIDE SEQUENCE [LARGE SCALE GENOMIC DNA]</scope>
</reference>
<dbReference type="CDD" id="cd10527">
    <property type="entry name" value="SET_LSMT"/>
    <property type="match status" value="1"/>
</dbReference>
<dbReference type="InterPro" id="IPR050600">
    <property type="entry name" value="SETD3_SETD6_MTase"/>
</dbReference>
<dbReference type="InterPro" id="IPR046341">
    <property type="entry name" value="SET_dom_sf"/>
</dbReference>
<dbReference type="PANTHER" id="PTHR13271">
    <property type="entry name" value="UNCHARACTERIZED PUTATIVE METHYLTRANSFERASE"/>
    <property type="match status" value="1"/>
</dbReference>
<feature type="coiled-coil region" evidence="1">
    <location>
        <begin position="87"/>
        <end position="114"/>
    </location>
</feature>
<dbReference type="AlphaFoldDB" id="A0AAV1IHZ7"/>
<name>A0AAV1IHZ7_9CHLO</name>
<dbReference type="SUPFAM" id="SSF82199">
    <property type="entry name" value="SET domain"/>
    <property type="match status" value="1"/>
</dbReference>
<evidence type="ECO:0000313" key="3">
    <source>
        <dbReference type="Proteomes" id="UP001314263"/>
    </source>
</evidence>
<keyword evidence="3" id="KW-1185">Reference proteome</keyword>
<dbReference type="PANTHER" id="PTHR13271:SF137">
    <property type="entry name" value="SET DOMAIN-CONTAINING PROTEIN"/>
    <property type="match status" value="1"/>
</dbReference>
<protein>
    <recommendedName>
        <fullName evidence="4">SET domain-containing protein</fullName>
    </recommendedName>
</protein>
<gene>
    <name evidence="2" type="ORF">CVIRNUC_008773</name>
</gene>
<dbReference type="GO" id="GO:0016279">
    <property type="term" value="F:protein-lysine N-methyltransferase activity"/>
    <property type="evidence" value="ECO:0007669"/>
    <property type="project" value="TreeGrafter"/>
</dbReference>
<evidence type="ECO:0000256" key="1">
    <source>
        <dbReference type="SAM" id="Coils"/>
    </source>
</evidence>
<organism evidence="2 3">
    <name type="scientific">Coccomyxa viridis</name>
    <dbReference type="NCBI Taxonomy" id="1274662"/>
    <lineage>
        <taxon>Eukaryota</taxon>
        <taxon>Viridiplantae</taxon>
        <taxon>Chlorophyta</taxon>
        <taxon>core chlorophytes</taxon>
        <taxon>Trebouxiophyceae</taxon>
        <taxon>Trebouxiophyceae incertae sedis</taxon>
        <taxon>Coccomyxaceae</taxon>
        <taxon>Coccomyxa</taxon>
    </lineage>
</organism>
<dbReference type="EMBL" id="CAUYUE010000012">
    <property type="protein sequence ID" value="CAK0785563.1"/>
    <property type="molecule type" value="Genomic_DNA"/>
</dbReference>